<dbReference type="AlphaFoldDB" id="A0AAP0FUE0"/>
<dbReference type="Proteomes" id="UP001418222">
    <property type="component" value="Unassembled WGS sequence"/>
</dbReference>
<dbReference type="PROSITE" id="PS50089">
    <property type="entry name" value="ZF_RING_2"/>
    <property type="match status" value="1"/>
</dbReference>
<dbReference type="SMART" id="SM00184">
    <property type="entry name" value="RING"/>
    <property type="match status" value="1"/>
</dbReference>
<evidence type="ECO:0000256" key="2">
    <source>
        <dbReference type="SAM" id="Phobius"/>
    </source>
</evidence>
<dbReference type="Pfam" id="PF13639">
    <property type="entry name" value="zf-RING_2"/>
    <property type="match status" value="1"/>
</dbReference>
<comment type="caution">
    <text evidence="4">The sequence shown here is derived from an EMBL/GenBank/DDBJ whole genome shotgun (WGS) entry which is preliminary data.</text>
</comment>
<reference evidence="4 5" key="1">
    <citation type="journal article" date="2022" name="Nat. Plants">
        <title>Genomes of leafy and leafless Platanthera orchids illuminate the evolution of mycoheterotrophy.</title>
        <authorList>
            <person name="Li M.H."/>
            <person name="Liu K.W."/>
            <person name="Li Z."/>
            <person name="Lu H.C."/>
            <person name="Ye Q.L."/>
            <person name="Zhang D."/>
            <person name="Wang J.Y."/>
            <person name="Li Y.F."/>
            <person name="Zhong Z.M."/>
            <person name="Liu X."/>
            <person name="Yu X."/>
            <person name="Liu D.K."/>
            <person name="Tu X.D."/>
            <person name="Liu B."/>
            <person name="Hao Y."/>
            <person name="Liao X.Y."/>
            <person name="Jiang Y.T."/>
            <person name="Sun W.H."/>
            <person name="Chen J."/>
            <person name="Chen Y.Q."/>
            <person name="Ai Y."/>
            <person name="Zhai J.W."/>
            <person name="Wu S.S."/>
            <person name="Zhou Z."/>
            <person name="Hsiao Y.Y."/>
            <person name="Wu W.L."/>
            <person name="Chen Y.Y."/>
            <person name="Lin Y.F."/>
            <person name="Hsu J.L."/>
            <person name="Li C.Y."/>
            <person name="Wang Z.W."/>
            <person name="Zhao X."/>
            <person name="Zhong W.Y."/>
            <person name="Ma X.K."/>
            <person name="Ma L."/>
            <person name="Huang J."/>
            <person name="Chen G.Z."/>
            <person name="Huang M.Z."/>
            <person name="Huang L."/>
            <person name="Peng D.H."/>
            <person name="Luo Y.B."/>
            <person name="Zou S.Q."/>
            <person name="Chen S.P."/>
            <person name="Lan S."/>
            <person name="Tsai W.C."/>
            <person name="Van de Peer Y."/>
            <person name="Liu Z.J."/>
        </authorList>
    </citation>
    <scope>NUCLEOTIDE SEQUENCE [LARGE SCALE GENOMIC DNA]</scope>
    <source>
        <strain evidence="4">Lor287</strain>
    </source>
</reference>
<dbReference type="InterPro" id="IPR001841">
    <property type="entry name" value="Znf_RING"/>
</dbReference>
<dbReference type="GO" id="GO:0008270">
    <property type="term" value="F:zinc ion binding"/>
    <property type="evidence" value="ECO:0007669"/>
    <property type="project" value="UniProtKB-KW"/>
</dbReference>
<keyword evidence="1" id="KW-0862">Zinc</keyword>
<dbReference type="InterPro" id="IPR013083">
    <property type="entry name" value="Znf_RING/FYVE/PHD"/>
</dbReference>
<sequence>MMGSGFSLITTVIGFGMSAAFIVFVCARLICGRIRSPHLNAAAIEIEVRSNRDLPDHEIHGVDPILVAAIPTIKYCREAFRSKEDAQCSICLAEYQEKDVLRVMPTCLHNFHLTCIDEWLEKHLTCPICRLPLNTNDARLVPPFATGFPFHRDHSLTWLLPTHQHSGSSNRNQEMLGSVSVVIGVQH</sequence>
<dbReference type="EMBL" id="JBBWWQ010000020">
    <property type="protein sequence ID" value="KAK8915932.1"/>
    <property type="molecule type" value="Genomic_DNA"/>
</dbReference>
<dbReference type="Gene3D" id="3.30.40.10">
    <property type="entry name" value="Zinc/RING finger domain, C3HC4 (zinc finger)"/>
    <property type="match status" value="1"/>
</dbReference>
<feature type="transmembrane region" description="Helical" evidence="2">
    <location>
        <begin position="6"/>
        <end position="30"/>
    </location>
</feature>
<evidence type="ECO:0000313" key="5">
    <source>
        <dbReference type="Proteomes" id="UP001418222"/>
    </source>
</evidence>
<gene>
    <name evidence="4" type="primary">ATL12</name>
    <name evidence="4" type="ORF">KSP39_PZI022786</name>
</gene>
<protein>
    <submittedName>
        <fullName evidence="4">RING-H2 finger protein ATL12</fullName>
    </submittedName>
</protein>
<keyword evidence="1" id="KW-0479">Metal-binding</keyword>
<accession>A0AAP0FUE0</accession>
<name>A0AAP0FUE0_9ASPA</name>
<keyword evidence="5" id="KW-1185">Reference proteome</keyword>
<evidence type="ECO:0000259" key="3">
    <source>
        <dbReference type="PROSITE" id="PS50089"/>
    </source>
</evidence>
<evidence type="ECO:0000256" key="1">
    <source>
        <dbReference type="PROSITE-ProRule" id="PRU00175"/>
    </source>
</evidence>
<dbReference type="SUPFAM" id="SSF57850">
    <property type="entry name" value="RING/U-box"/>
    <property type="match status" value="1"/>
</dbReference>
<proteinExistence type="predicted"/>
<feature type="domain" description="RING-type" evidence="3">
    <location>
        <begin position="88"/>
        <end position="130"/>
    </location>
</feature>
<keyword evidence="1" id="KW-0863">Zinc-finger</keyword>
<keyword evidence="2" id="KW-0812">Transmembrane</keyword>
<keyword evidence="2" id="KW-0472">Membrane</keyword>
<evidence type="ECO:0000313" key="4">
    <source>
        <dbReference type="EMBL" id="KAK8915932.1"/>
    </source>
</evidence>
<keyword evidence="2" id="KW-1133">Transmembrane helix</keyword>
<organism evidence="4 5">
    <name type="scientific">Platanthera zijinensis</name>
    <dbReference type="NCBI Taxonomy" id="2320716"/>
    <lineage>
        <taxon>Eukaryota</taxon>
        <taxon>Viridiplantae</taxon>
        <taxon>Streptophyta</taxon>
        <taxon>Embryophyta</taxon>
        <taxon>Tracheophyta</taxon>
        <taxon>Spermatophyta</taxon>
        <taxon>Magnoliopsida</taxon>
        <taxon>Liliopsida</taxon>
        <taxon>Asparagales</taxon>
        <taxon>Orchidaceae</taxon>
        <taxon>Orchidoideae</taxon>
        <taxon>Orchideae</taxon>
        <taxon>Orchidinae</taxon>
        <taxon>Platanthera</taxon>
    </lineage>
</organism>
<dbReference type="InterPro" id="IPR053070">
    <property type="entry name" value="RING-type_E3_ubiquitin-ligase"/>
</dbReference>
<dbReference type="PANTHER" id="PTHR47035">
    <property type="entry name" value="OS11G0150450 PROTEIN"/>
    <property type="match status" value="1"/>
</dbReference>
<dbReference type="PANTHER" id="PTHR47035:SF4">
    <property type="entry name" value="OS02G0676500 PROTEIN"/>
    <property type="match status" value="1"/>
</dbReference>